<keyword evidence="4" id="KW-0624">Polysaccharide degradation</keyword>
<dbReference type="InterPro" id="IPR001000">
    <property type="entry name" value="GH10_dom"/>
</dbReference>
<dbReference type="SMART" id="SM00321">
    <property type="entry name" value="WSC"/>
    <property type="match status" value="1"/>
</dbReference>
<proteinExistence type="inferred from homology"/>
<protein>
    <submittedName>
        <fullName evidence="6">Glycoside hydrolase superfamily</fullName>
    </submittedName>
</protein>
<evidence type="ECO:0000313" key="6">
    <source>
        <dbReference type="EMBL" id="KAG5186968.1"/>
    </source>
</evidence>
<dbReference type="InterPro" id="IPR017853">
    <property type="entry name" value="GH"/>
</dbReference>
<reference evidence="6" key="1">
    <citation type="submission" date="2021-02" db="EMBL/GenBank/DDBJ databases">
        <title>First Annotated Genome of the Yellow-green Alga Tribonema minus.</title>
        <authorList>
            <person name="Mahan K.M."/>
        </authorList>
    </citation>
    <scope>NUCLEOTIDE SEQUENCE</scope>
    <source>
        <strain evidence="6">UTEX B ZZ1240</strain>
    </source>
</reference>
<dbReference type="PROSITE" id="PS51212">
    <property type="entry name" value="WSC"/>
    <property type="match status" value="1"/>
</dbReference>
<evidence type="ECO:0000313" key="7">
    <source>
        <dbReference type="Proteomes" id="UP000664859"/>
    </source>
</evidence>
<comment type="caution">
    <text evidence="6">The sequence shown here is derived from an EMBL/GenBank/DDBJ whole genome shotgun (WGS) entry which is preliminary data.</text>
</comment>
<dbReference type="AlphaFoldDB" id="A0A836CIY0"/>
<name>A0A836CIY0_9STRA</name>
<keyword evidence="7" id="KW-1185">Reference proteome</keyword>
<gene>
    <name evidence="6" type="ORF">JKP88DRAFT_288462</name>
</gene>
<keyword evidence="3" id="KW-0119">Carbohydrate metabolism</keyword>
<dbReference type="Pfam" id="PF00331">
    <property type="entry name" value="Glyco_hydro_10"/>
    <property type="match status" value="1"/>
</dbReference>
<dbReference type="SUPFAM" id="SSF51445">
    <property type="entry name" value="(Trans)glycosidases"/>
    <property type="match status" value="1"/>
</dbReference>
<evidence type="ECO:0000256" key="1">
    <source>
        <dbReference type="ARBA" id="ARBA00007495"/>
    </source>
</evidence>
<evidence type="ECO:0000256" key="2">
    <source>
        <dbReference type="ARBA" id="ARBA00022801"/>
    </source>
</evidence>
<dbReference type="InterPro" id="IPR002889">
    <property type="entry name" value="WSC_carb-bd"/>
</dbReference>
<dbReference type="PANTHER" id="PTHR31490">
    <property type="entry name" value="GLYCOSYL HYDROLASE"/>
    <property type="match status" value="1"/>
</dbReference>
<dbReference type="InterPro" id="IPR044846">
    <property type="entry name" value="GH10"/>
</dbReference>
<comment type="similarity">
    <text evidence="1">Belongs to the glycosyl hydrolase 10 (cellulase F) family.</text>
</comment>
<dbReference type="Gene3D" id="3.20.20.80">
    <property type="entry name" value="Glycosidases"/>
    <property type="match status" value="1"/>
</dbReference>
<feature type="domain" description="WSC" evidence="5">
    <location>
        <begin position="526"/>
        <end position="619"/>
    </location>
</feature>
<evidence type="ECO:0000256" key="3">
    <source>
        <dbReference type="ARBA" id="ARBA00023277"/>
    </source>
</evidence>
<dbReference type="OrthoDB" id="3055998at2759"/>
<keyword evidence="2 6" id="KW-0378">Hydrolase</keyword>
<dbReference type="PANTHER" id="PTHR31490:SF1">
    <property type="entry name" value="ENDO-1,4-BETA-XYLANASE 1"/>
    <property type="match status" value="1"/>
</dbReference>
<accession>A0A836CIY0</accession>
<dbReference type="GO" id="GO:0031176">
    <property type="term" value="F:endo-1,4-beta-xylanase activity"/>
    <property type="evidence" value="ECO:0007669"/>
    <property type="project" value="UniProtKB-ARBA"/>
</dbReference>
<dbReference type="Pfam" id="PF01822">
    <property type="entry name" value="WSC"/>
    <property type="match status" value="1"/>
</dbReference>
<dbReference type="EMBL" id="JAFCMP010000100">
    <property type="protein sequence ID" value="KAG5186968.1"/>
    <property type="molecule type" value="Genomic_DNA"/>
</dbReference>
<evidence type="ECO:0000256" key="4">
    <source>
        <dbReference type="ARBA" id="ARBA00023326"/>
    </source>
</evidence>
<dbReference type="Proteomes" id="UP000664859">
    <property type="component" value="Unassembled WGS sequence"/>
</dbReference>
<dbReference type="GO" id="GO:0000272">
    <property type="term" value="P:polysaccharide catabolic process"/>
    <property type="evidence" value="ECO:0007669"/>
    <property type="project" value="UniProtKB-KW"/>
</dbReference>
<organism evidence="6 7">
    <name type="scientific">Tribonema minus</name>
    <dbReference type="NCBI Taxonomy" id="303371"/>
    <lineage>
        <taxon>Eukaryota</taxon>
        <taxon>Sar</taxon>
        <taxon>Stramenopiles</taxon>
        <taxon>Ochrophyta</taxon>
        <taxon>PX clade</taxon>
        <taxon>Xanthophyceae</taxon>
        <taxon>Tribonematales</taxon>
        <taxon>Tribonemataceae</taxon>
        <taxon>Tribonema</taxon>
    </lineage>
</organism>
<sequence length="623" mass="68525">MTAGTTVTAVANQWNLISGAVYADSTGKITLQLVNLPSDADVWLDDFMIQDCSMDRFSVTVNLGAPAKRNSSVKETATLKANIIMQKHAFPLGAAMYYDCMNNPKCTSFFKKHFNWGVTEVGSKWGDEYPERNRFKDWGMEISAAITGTGAKYRAHSTYWEVNKRVQQWVKDAPLDGSSESLQAALWWRVNDYVSRYKGKAQNWDVNNEMLHGQFFANKLPCKGGAKPCICDYAAACPPGMGADRYIDVRSWMFKAMRYLLGPTAKLHTNDYCNMNYCTSSSALSNLVKQSLLYPELTGMGVQSHLSNAKSVCGFNLMARFDHATAALNGRPADGSLSPHDIFKLKKKMWVTEFDVQEIVNLKKQMWVTEFDVQESDHNLRGQGYEMMYRAAYASAGVEGVMAWGWSQPSQWRPDIAMVDNDFTTNWDPARRILGPTGLFHAEWNSTYYGKALETGRASPNKTPAKTQTQESHIQFSAFPGEYRLEVGGCTTQFTVPVGMGPLAVDARAWKCRRGKRALAAPRRVGGAFAACHEAPKGHPVLSEALPPTTWDTMTPSKCLLRCKAASKPYAALTNGATCTCGGAPVTDETAAAHCSERCRGDAAHACGAADAASVWTVALSST</sequence>
<evidence type="ECO:0000259" key="5">
    <source>
        <dbReference type="PROSITE" id="PS51212"/>
    </source>
</evidence>